<accession>A0A1V3XK05</accession>
<gene>
    <name evidence="1" type="ORF">BZL30_2302</name>
</gene>
<reference evidence="1 2" key="1">
    <citation type="submission" date="2017-02" db="EMBL/GenBank/DDBJ databases">
        <title>Complete genome sequences of Mycobacterium kansasii strains isolated from rhesus macaques.</title>
        <authorList>
            <person name="Panda A."/>
            <person name="Nagaraj S."/>
            <person name="Zhao X."/>
            <person name="Tettelin H."/>
            <person name="Detolla L.J."/>
        </authorList>
    </citation>
    <scope>NUCLEOTIDE SEQUENCE [LARGE SCALE GENOMIC DNA]</scope>
    <source>
        <strain evidence="1 2">11-3813</strain>
    </source>
</reference>
<dbReference type="EMBL" id="MVBM01000002">
    <property type="protein sequence ID" value="OOK79543.1"/>
    <property type="molecule type" value="Genomic_DNA"/>
</dbReference>
<dbReference type="AlphaFoldDB" id="A0A1V3XK05"/>
<proteinExistence type="predicted"/>
<name>A0A1V3XK05_MYCKA</name>
<evidence type="ECO:0000313" key="2">
    <source>
        <dbReference type="Proteomes" id="UP000189229"/>
    </source>
</evidence>
<dbReference type="Proteomes" id="UP000189229">
    <property type="component" value="Unassembled WGS sequence"/>
</dbReference>
<protein>
    <submittedName>
        <fullName evidence="1">Uncharacterized protein</fullName>
    </submittedName>
</protein>
<comment type="caution">
    <text evidence="1">The sequence shown here is derived from an EMBL/GenBank/DDBJ whole genome shotgun (WGS) entry which is preliminary data.</text>
</comment>
<sequence length="42" mass="4228">MLLLHLATAAALTVVAYRLLAARDVGAGLIAERGGPPPPHPG</sequence>
<organism evidence="1 2">
    <name type="scientific">Mycobacterium kansasii</name>
    <dbReference type="NCBI Taxonomy" id="1768"/>
    <lineage>
        <taxon>Bacteria</taxon>
        <taxon>Bacillati</taxon>
        <taxon>Actinomycetota</taxon>
        <taxon>Actinomycetes</taxon>
        <taxon>Mycobacteriales</taxon>
        <taxon>Mycobacteriaceae</taxon>
        <taxon>Mycobacterium</taxon>
    </lineage>
</organism>
<evidence type="ECO:0000313" key="1">
    <source>
        <dbReference type="EMBL" id="OOK79543.1"/>
    </source>
</evidence>